<proteinExistence type="predicted"/>
<feature type="domain" description="N-acetylmuramidase" evidence="2">
    <location>
        <begin position="117"/>
        <end position="283"/>
    </location>
</feature>
<dbReference type="EMBL" id="JADJEV010000003">
    <property type="protein sequence ID" value="MBK6973024.1"/>
    <property type="molecule type" value="Genomic_DNA"/>
</dbReference>
<comment type="caution">
    <text evidence="3">The sequence shown here is derived from an EMBL/GenBank/DDBJ whole genome shotgun (WGS) entry which is preliminary data.</text>
</comment>
<dbReference type="Pfam" id="PF11860">
    <property type="entry name" value="Muramidase"/>
    <property type="match status" value="1"/>
</dbReference>
<evidence type="ECO:0000313" key="3">
    <source>
        <dbReference type="EMBL" id="MBK6973024.1"/>
    </source>
</evidence>
<reference evidence="3" key="1">
    <citation type="submission" date="2020-10" db="EMBL/GenBank/DDBJ databases">
        <title>Connecting structure to function with the recovery of over 1000 high-quality activated sludge metagenome-assembled genomes encoding full-length rRNA genes using long-read sequencing.</title>
        <authorList>
            <person name="Singleton C.M."/>
            <person name="Petriglieri F."/>
            <person name="Kristensen J.M."/>
            <person name="Kirkegaard R.H."/>
            <person name="Michaelsen T.Y."/>
            <person name="Andersen M.H."/>
            <person name="Karst S.M."/>
            <person name="Dueholm M.S."/>
            <person name="Nielsen P.H."/>
            <person name="Albertsen M."/>
        </authorList>
    </citation>
    <scope>NUCLEOTIDE SEQUENCE</scope>
    <source>
        <strain evidence="3">Bjer_18-Q3-R1-45_BAT3C.347</strain>
    </source>
</reference>
<evidence type="ECO:0000259" key="2">
    <source>
        <dbReference type="Pfam" id="PF11860"/>
    </source>
</evidence>
<dbReference type="InterPro" id="IPR036366">
    <property type="entry name" value="PGBDSf"/>
</dbReference>
<dbReference type="Gene3D" id="1.10.101.10">
    <property type="entry name" value="PGBD-like superfamily/PGBD"/>
    <property type="match status" value="1"/>
</dbReference>
<dbReference type="InterPro" id="IPR024408">
    <property type="entry name" value="Muramidase"/>
</dbReference>
<evidence type="ECO:0000256" key="1">
    <source>
        <dbReference type="SAM" id="MobiDB-lite"/>
    </source>
</evidence>
<feature type="region of interest" description="Disordered" evidence="1">
    <location>
        <begin position="1"/>
        <end position="40"/>
    </location>
</feature>
<organism evidence="3 4">
    <name type="scientific">Candidatus Methylophosphatis roskildensis</name>
    <dbReference type="NCBI Taxonomy" id="2899263"/>
    <lineage>
        <taxon>Bacteria</taxon>
        <taxon>Pseudomonadati</taxon>
        <taxon>Pseudomonadota</taxon>
        <taxon>Betaproteobacteria</taxon>
        <taxon>Nitrosomonadales</taxon>
        <taxon>Sterolibacteriaceae</taxon>
        <taxon>Candidatus Methylophosphatis</taxon>
    </lineage>
</organism>
<name>A0A9D7E2Q6_9PROT</name>
<gene>
    <name evidence="3" type="ORF">IPH26_08765</name>
</gene>
<sequence>MASIRSSVGRDGVNSPKDVRLVQDLLNGSSHPPKPALTVDGQVSPRTIAAIESFQKHVLDRKRPDGRVDPEGRTLAMLVKNSAAHAMEESKDLPEPRSGARLGEGDYLRAAQSLACEVACVKAVTEVESRGGGFLASARPKILFEAHIFSKRTQHKYDTTHPDVSSAKWDKKLYKGGEKEYARLAKAMSLDRRAALESASWGLFQIMGFHYRKTGFASIDAYVEAMFESEGRQLDAFINFIQANGLDERLRSRRWAEFAKGYNGPRFAENQYDRKLQTAYEKHRALG</sequence>
<dbReference type="AlphaFoldDB" id="A0A9D7E2Q6"/>
<evidence type="ECO:0000313" key="4">
    <source>
        <dbReference type="Proteomes" id="UP000807785"/>
    </source>
</evidence>
<protein>
    <submittedName>
        <fullName evidence="3">DUF3380 domain-containing protein</fullName>
    </submittedName>
</protein>
<accession>A0A9D7E2Q6</accession>
<dbReference type="Proteomes" id="UP000807785">
    <property type="component" value="Unassembled WGS sequence"/>
</dbReference>